<dbReference type="Pfam" id="PF00561">
    <property type="entry name" value="Abhydrolase_1"/>
    <property type="match status" value="1"/>
</dbReference>
<feature type="chain" id="PRO_5045734400" evidence="5">
    <location>
        <begin position="28"/>
        <end position="579"/>
    </location>
</feature>
<dbReference type="SUPFAM" id="SSF53474">
    <property type="entry name" value="alpha/beta-Hydrolases"/>
    <property type="match status" value="1"/>
</dbReference>
<comment type="caution">
    <text evidence="8">The sequence shown here is derived from an EMBL/GenBank/DDBJ whole genome shotgun (WGS) entry which is preliminary data.</text>
</comment>
<name>A0ABW7R957_9ACTN</name>
<feature type="domain" description="Peptidase S33 tripeptidyl aminopeptidase-like C-terminal" evidence="7">
    <location>
        <begin position="475"/>
        <end position="578"/>
    </location>
</feature>
<proteinExistence type="inferred from homology"/>
<evidence type="ECO:0000256" key="4">
    <source>
        <dbReference type="SAM" id="MobiDB-lite"/>
    </source>
</evidence>
<dbReference type="PANTHER" id="PTHR43248:SF29">
    <property type="entry name" value="TRIPEPTIDYL AMINOPEPTIDASE"/>
    <property type="match status" value="1"/>
</dbReference>
<comment type="similarity">
    <text evidence="1">Belongs to the peptidase S33 family.</text>
</comment>
<dbReference type="EMBL" id="JBIRGH010000004">
    <property type="protein sequence ID" value="MFH8584586.1"/>
    <property type="molecule type" value="Genomic_DNA"/>
</dbReference>
<evidence type="ECO:0000256" key="3">
    <source>
        <dbReference type="ARBA" id="ARBA00022801"/>
    </source>
</evidence>
<evidence type="ECO:0000259" key="7">
    <source>
        <dbReference type="Pfam" id="PF08386"/>
    </source>
</evidence>
<evidence type="ECO:0000259" key="6">
    <source>
        <dbReference type="Pfam" id="PF00561"/>
    </source>
</evidence>
<feature type="region of interest" description="Disordered" evidence="4">
    <location>
        <begin position="380"/>
        <end position="442"/>
    </location>
</feature>
<evidence type="ECO:0000256" key="1">
    <source>
        <dbReference type="ARBA" id="ARBA00010088"/>
    </source>
</evidence>
<evidence type="ECO:0000256" key="5">
    <source>
        <dbReference type="SAM" id="SignalP"/>
    </source>
</evidence>
<accession>A0ABW7R957</accession>
<dbReference type="InterPro" id="IPR051601">
    <property type="entry name" value="Serine_prot/Carboxylest_S33"/>
</dbReference>
<feature type="signal peptide" evidence="5">
    <location>
        <begin position="1"/>
        <end position="27"/>
    </location>
</feature>
<dbReference type="InterPro" id="IPR029058">
    <property type="entry name" value="AB_hydrolase_fold"/>
</dbReference>
<keyword evidence="2 5" id="KW-0732">Signal</keyword>
<dbReference type="RefSeq" id="WP_367429691.1">
    <property type="nucleotide sequence ID" value="NZ_CP108413.1"/>
</dbReference>
<dbReference type="PANTHER" id="PTHR43248">
    <property type="entry name" value="2-SUCCINYL-6-HYDROXY-2,4-CYCLOHEXADIENE-1-CARBOXYLATE SYNTHASE"/>
    <property type="match status" value="1"/>
</dbReference>
<feature type="domain" description="AB hydrolase-1" evidence="6">
    <location>
        <begin position="154"/>
        <end position="304"/>
    </location>
</feature>
<keyword evidence="9" id="KW-1185">Reference proteome</keyword>
<dbReference type="Proteomes" id="UP001610990">
    <property type="component" value="Unassembled WGS sequence"/>
</dbReference>
<evidence type="ECO:0000256" key="2">
    <source>
        <dbReference type="ARBA" id="ARBA00022729"/>
    </source>
</evidence>
<protein>
    <submittedName>
        <fullName evidence="8">Alpha/beta hydrolase</fullName>
    </submittedName>
</protein>
<feature type="region of interest" description="Disordered" evidence="4">
    <location>
        <begin position="40"/>
        <end position="66"/>
    </location>
</feature>
<dbReference type="InterPro" id="IPR000073">
    <property type="entry name" value="AB_hydrolase_1"/>
</dbReference>
<reference evidence="8 9" key="1">
    <citation type="submission" date="2024-10" db="EMBL/GenBank/DDBJ databases">
        <title>The Natural Products Discovery Center: Release of the First 8490 Sequenced Strains for Exploring Actinobacteria Biosynthetic Diversity.</title>
        <authorList>
            <person name="Kalkreuter E."/>
            <person name="Kautsar S.A."/>
            <person name="Yang D."/>
            <person name="Bader C.D."/>
            <person name="Teijaro C.N."/>
            <person name="Fluegel L."/>
            <person name="Davis C.M."/>
            <person name="Simpson J.R."/>
            <person name="Lauterbach L."/>
            <person name="Steele A.D."/>
            <person name="Gui C."/>
            <person name="Meng S."/>
            <person name="Li G."/>
            <person name="Viehrig K."/>
            <person name="Ye F."/>
            <person name="Su P."/>
            <person name="Kiefer A.F."/>
            <person name="Nichols A."/>
            <person name="Cepeda A.J."/>
            <person name="Yan W."/>
            <person name="Fan B."/>
            <person name="Jiang Y."/>
            <person name="Adhikari A."/>
            <person name="Zheng C.-J."/>
            <person name="Schuster L."/>
            <person name="Cowan T.M."/>
            <person name="Smanski M.J."/>
            <person name="Chevrette M.G."/>
            <person name="De Carvalho L.P.S."/>
            <person name="Shen B."/>
        </authorList>
    </citation>
    <scope>NUCLEOTIDE SEQUENCE [LARGE SCALE GENOMIC DNA]</scope>
    <source>
        <strain evidence="8 9">NPDC018013</strain>
    </source>
</reference>
<keyword evidence="3 8" id="KW-0378">Hydrolase</keyword>
<feature type="compositionally biased region" description="Basic and acidic residues" evidence="4">
    <location>
        <begin position="417"/>
        <end position="428"/>
    </location>
</feature>
<evidence type="ECO:0000313" key="8">
    <source>
        <dbReference type="EMBL" id="MFH8584586.1"/>
    </source>
</evidence>
<sequence>MDVRQASKSHGFRRAAVAMAVCASATAAVLVPAVLTPAAEEAVPSAVSPPGRTASKPVRPARTPGAGLGPYYRQRIHWTPCAGTLNVQGTDTYRRRFECGTVTVPLDYGHPGSGEIRLAVNRMRTTGPGRRLGSLLLNFGGPGEPVVAVLPDMAGFFPGPAASYDLVGVDPRGTGSSSPVVCGPGVAMTVNIAEPPTQVAADQRAKNATCGTYSGKLLPWVGTPDAARDMDVVRAALGEQKLNYMGFSYGTTLGANYAHQFPTRVGRFVLDSVVDPTHDPEQEALAQTASEQAVLDDFLADCAARGADCPLGGTGQSAADELTALYQDAKAQGGAGEFVQAIRNGLYSEASWPAIRKALAQLEQGDTTGIARLAGGGGASGLPAAVAPHRSAPADGPGRYDDPGGADDPGRPGGSDRSGRSGPADRNRSGPARSDPDPDAVQAGVSMRAIACRDTSARYDADAFTRALPAFLKASPLFGEANATGLLSCAGWPVAGDDTSRQVRAAQAPPMLLVATTDDPATPYDGAAHMARALGNGSTVLTLRGSGHGAYVTPSACVHRNVDAFLLHGVLPPKGTTCS</sequence>
<feature type="compositionally biased region" description="Low complexity" evidence="4">
    <location>
        <begin position="381"/>
        <end position="397"/>
    </location>
</feature>
<evidence type="ECO:0000313" key="9">
    <source>
        <dbReference type="Proteomes" id="UP001610990"/>
    </source>
</evidence>
<organism evidence="8 9">
    <name type="scientific">Streptomyces celluloflavus</name>
    <dbReference type="NCBI Taxonomy" id="58344"/>
    <lineage>
        <taxon>Bacteria</taxon>
        <taxon>Bacillati</taxon>
        <taxon>Actinomycetota</taxon>
        <taxon>Actinomycetes</taxon>
        <taxon>Kitasatosporales</taxon>
        <taxon>Streptomycetaceae</taxon>
        <taxon>Streptomyces</taxon>
    </lineage>
</organism>
<dbReference type="Pfam" id="PF08386">
    <property type="entry name" value="Abhydrolase_4"/>
    <property type="match status" value="1"/>
</dbReference>
<dbReference type="GO" id="GO:0016787">
    <property type="term" value="F:hydrolase activity"/>
    <property type="evidence" value="ECO:0007669"/>
    <property type="project" value="UniProtKB-KW"/>
</dbReference>
<dbReference type="Gene3D" id="3.40.50.1820">
    <property type="entry name" value="alpha/beta hydrolase"/>
    <property type="match status" value="1"/>
</dbReference>
<gene>
    <name evidence="8" type="ORF">ACH4GP_09360</name>
</gene>
<dbReference type="InterPro" id="IPR013595">
    <property type="entry name" value="Pept_S33_TAP-like_C"/>
</dbReference>